<evidence type="ECO:0000313" key="11">
    <source>
        <dbReference type="Proteomes" id="UP000636709"/>
    </source>
</evidence>
<evidence type="ECO:0000259" key="8">
    <source>
        <dbReference type="PROSITE" id="PS50011"/>
    </source>
</evidence>
<evidence type="ECO:0000313" key="10">
    <source>
        <dbReference type="EMBL" id="KAF8653500.1"/>
    </source>
</evidence>
<keyword evidence="1" id="KW-0808">Transferase</keyword>
<keyword evidence="5 6" id="KW-0067">ATP-binding</keyword>
<dbReference type="Proteomes" id="UP000636709">
    <property type="component" value="Unassembled WGS sequence"/>
</dbReference>
<dbReference type="Gene3D" id="1.10.510.10">
    <property type="entry name" value="Transferase(Phosphotransferase) domain 1"/>
    <property type="match status" value="1"/>
</dbReference>
<comment type="similarity">
    <text evidence="7">Belongs to the protein kinase superfamily.</text>
</comment>
<gene>
    <name evidence="10" type="ORF">HU200_062250</name>
</gene>
<sequence length="472" mass="52834">MESLDKSHTAPKDLQFALLQKATNGFSDMHKIGSGGYGVVYKGVLENGEEIAVKKLYDMHGLDDDQFKNEFNNLRKVQHQNIIRLVGYCFEIHHKYFEDNNGVFRFAGVTERALCFEFMPRGSLDKHLSDESCGLDWPGLNYLHKGSDPPIYHLDLKPGNILLDDNMVPKIGDFGLSRLFASSKTYTTKILIGTINYMPQEYLLKRHISEKYDIYSLGVVHNNWRKRIEAESIYSEVELQQVKRCIKIALKCLESDKGMRPSIEDIIQELKQIDTTINGTIEEGGTGEENDTASREPIAAKFGPWGGNGGTMCDIKATPHHLKSVTIYSGAAVDSIEFAYIDHNGHQHNVGPWGGPWVGPGGYTIEFQPTEVLMEVCGTVGPFVGLSLSNCIKSLTLVTNEDRYGPFGHGGGRQFRSPIKNNFSIVGFFVRASNVIHAIGVYMNPIHATSDGRQVIPWREGEEEEEEEQQLV</sequence>
<evidence type="ECO:0000256" key="5">
    <source>
        <dbReference type="ARBA" id="ARBA00022840"/>
    </source>
</evidence>
<keyword evidence="2" id="KW-0430">Lectin</keyword>
<dbReference type="PROSITE" id="PS00108">
    <property type="entry name" value="PROTEIN_KINASE_ST"/>
    <property type="match status" value="1"/>
</dbReference>
<accession>A0A835DW02</accession>
<evidence type="ECO:0000256" key="6">
    <source>
        <dbReference type="PROSITE-ProRule" id="PRU10141"/>
    </source>
</evidence>
<evidence type="ECO:0000256" key="2">
    <source>
        <dbReference type="ARBA" id="ARBA00022734"/>
    </source>
</evidence>
<dbReference type="Pfam" id="PF00069">
    <property type="entry name" value="Pkinase"/>
    <property type="match status" value="1"/>
</dbReference>
<keyword evidence="7" id="KW-0723">Serine/threonine-protein kinase</keyword>
<dbReference type="GO" id="GO:0005524">
    <property type="term" value="F:ATP binding"/>
    <property type="evidence" value="ECO:0007669"/>
    <property type="project" value="UniProtKB-UniRule"/>
</dbReference>
<dbReference type="InterPro" id="IPR011009">
    <property type="entry name" value="Kinase-like_dom_sf"/>
</dbReference>
<dbReference type="CDD" id="cd09612">
    <property type="entry name" value="Jacalin"/>
    <property type="match status" value="1"/>
</dbReference>
<dbReference type="SMART" id="SM00220">
    <property type="entry name" value="S_TKc"/>
    <property type="match status" value="1"/>
</dbReference>
<dbReference type="Pfam" id="PF01419">
    <property type="entry name" value="Jacalin"/>
    <property type="match status" value="1"/>
</dbReference>
<evidence type="ECO:0000256" key="7">
    <source>
        <dbReference type="RuleBase" id="RU000304"/>
    </source>
</evidence>
<dbReference type="PROSITE" id="PS51752">
    <property type="entry name" value="JACALIN_LECTIN"/>
    <property type="match status" value="1"/>
</dbReference>
<dbReference type="SMART" id="SM00915">
    <property type="entry name" value="Jacalin"/>
    <property type="match status" value="1"/>
</dbReference>
<dbReference type="PROSITE" id="PS50011">
    <property type="entry name" value="PROTEIN_KINASE_DOM"/>
    <property type="match status" value="1"/>
</dbReference>
<dbReference type="PROSITE" id="PS00107">
    <property type="entry name" value="PROTEIN_KINASE_ATP"/>
    <property type="match status" value="1"/>
</dbReference>
<name>A0A835DW02_9POAL</name>
<feature type="binding site" evidence="6">
    <location>
        <position position="55"/>
    </location>
    <ligand>
        <name>ATP</name>
        <dbReference type="ChEBI" id="CHEBI:30616"/>
    </ligand>
</feature>
<dbReference type="SUPFAM" id="SSF51101">
    <property type="entry name" value="Mannose-binding lectins"/>
    <property type="match status" value="1"/>
</dbReference>
<dbReference type="InterPro" id="IPR008271">
    <property type="entry name" value="Ser/Thr_kinase_AS"/>
</dbReference>
<keyword evidence="11" id="KW-1185">Reference proteome</keyword>
<evidence type="ECO:0000256" key="1">
    <source>
        <dbReference type="ARBA" id="ARBA00022679"/>
    </source>
</evidence>
<dbReference type="Gene3D" id="2.100.10.30">
    <property type="entry name" value="Jacalin-like lectin domain"/>
    <property type="match status" value="1"/>
</dbReference>
<dbReference type="PANTHER" id="PTHR45707">
    <property type="entry name" value="C2 CALCIUM/LIPID-BINDING PLANT PHOSPHORIBOSYLTRANSFERASE FAMILY PROTEIN"/>
    <property type="match status" value="1"/>
</dbReference>
<dbReference type="FunFam" id="3.30.200.20:FF:000465">
    <property type="entry name" value="Cysteine-rich receptor-like protein kinase 6"/>
    <property type="match status" value="1"/>
</dbReference>
<dbReference type="GO" id="GO:0004674">
    <property type="term" value="F:protein serine/threonine kinase activity"/>
    <property type="evidence" value="ECO:0007669"/>
    <property type="project" value="UniProtKB-KW"/>
</dbReference>
<evidence type="ECO:0000259" key="9">
    <source>
        <dbReference type="PROSITE" id="PS51752"/>
    </source>
</evidence>
<evidence type="ECO:0000256" key="4">
    <source>
        <dbReference type="ARBA" id="ARBA00022777"/>
    </source>
</evidence>
<dbReference type="AlphaFoldDB" id="A0A835DW02"/>
<comment type="caution">
    <text evidence="10">The sequence shown here is derived from an EMBL/GenBank/DDBJ whole genome shotgun (WGS) entry which is preliminary data.</text>
</comment>
<dbReference type="InterPro" id="IPR033734">
    <property type="entry name" value="Jacalin-like_lectin_dom_plant"/>
</dbReference>
<dbReference type="InterPro" id="IPR000719">
    <property type="entry name" value="Prot_kinase_dom"/>
</dbReference>
<dbReference type="SUPFAM" id="SSF56112">
    <property type="entry name" value="Protein kinase-like (PK-like)"/>
    <property type="match status" value="1"/>
</dbReference>
<feature type="domain" description="Jacalin-type lectin" evidence="9">
    <location>
        <begin position="299"/>
        <end position="445"/>
    </location>
</feature>
<dbReference type="OrthoDB" id="659885at2759"/>
<organism evidence="10 11">
    <name type="scientific">Digitaria exilis</name>
    <dbReference type="NCBI Taxonomy" id="1010633"/>
    <lineage>
        <taxon>Eukaryota</taxon>
        <taxon>Viridiplantae</taxon>
        <taxon>Streptophyta</taxon>
        <taxon>Embryophyta</taxon>
        <taxon>Tracheophyta</taxon>
        <taxon>Spermatophyta</taxon>
        <taxon>Magnoliopsida</taxon>
        <taxon>Liliopsida</taxon>
        <taxon>Poales</taxon>
        <taxon>Poaceae</taxon>
        <taxon>PACMAD clade</taxon>
        <taxon>Panicoideae</taxon>
        <taxon>Panicodae</taxon>
        <taxon>Paniceae</taxon>
        <taxon>Anthephorinae</taxon>
        <taxon>Digitaria</taxon>
    </lineage>
</organism>
<dbReference type="InterPro" id="IPR017441">
    <property type="entry name" value="Protein_kinase_ATP_BS"/>
</dbReference>
<feature type="domain" description="Protein kinase" evidence="8">
    <location>
        <begin position="26"/>
        <end position="277"/>
    </location>
</feature>
<evidence type="ECO:0000256" key="3">
    <source>
        <dbReference type="ARBA" id="ARBA00022741"/>
    </source>
</evidence>
<protein>
    <submittedName>
        <fullName evidence="10">Uncharacterized protein</fullName>
    </submittedName>
</protein>
<dbReference type="PANTHER" id="PTHR45707:SF46">
    <property type="entry name" value="PROTEIN KINASE DOMAIN-CONTAINING PROTEIN"/>
    <property type="match status" value="1"/>
</dbReference>
<proteinExistence type="inferred from homology"/>
<dbReference type="Gene3D" id="3.30.200.20">
    <property type="entry name" value="Phosphorylase Kinase, domain 1"/>
    <property type="match status" value="1"/>
</dbReference>
<dbReference type="InterPro" id="IPR036404">
    <property type="entry name" value="Jacalin-like_lectin_dom_sf"/>
</dbReference>
<dbReference type="EMBL" id="JACEFO010002623">
    <property type="protein sequence ID" value="KAF8653500.1"/>
    <property type="molecule type" value="Genomic_DNA"/>
</dbReference>
<reference evidence="10" key="1">
    <citation type="submission" date="2020-07" db="EMBL/GenBank/DDBJ databases">
        <title>Genome sequence and genetic diversity analysis of an under-domesticated orphan crop, white fonio (Digitaria exilis).</title>
        <authorList>
            <person name="Bennetzen J.L."/>
            <person name="Chen S."/>
            <person name="Ma X."/>
            <person name="Wang X."/>
            <person name="Yssel A.E.J."/>
            <person name="Chaluvadi S.R."/>
            <person name="Johnson M."/>
            <person name="Gangashetty P."/>
            <person name="Hamidou F."/>
            <person name="Sanogo M.D."/>
            <person name="Zwaenepoel A."/>
            <person name="Wallace J."/>
            <person name="Van De Peer Y."/>
            <person name="Van Deynze A."/>
        </authorList>
    </citation>
    <scope>NUCLEOTIDE SEQUENCE</scope>
    <source>
        <tissue evidence="10">Leaves</tissue>
    </source>
</reference>
<keyword evidence="4" id="KW-0418">Kinase</keyword>
<dbReference type="InterPro" id="IPR001229">
    <property type="entry name" value="Jacalin-like_lectin_dom"/>
</dbReference>
<dbReference type="GO" id="GO:0030246">
    <property type="term" value="F:carbohydrate binding"/>
    <property type="evidence" value="ECO:0007669"/>
    <property type="project" value="UniProtKB-KW"/>
</dbReference>
<keyword evidence="3 6" id="KW-0547">Nucleotide-binding</keyword>